<feature type="non-terminal residue" evidence="2">
    <location>
        <position position="1"/>
    </location>
</feature>
<sequence>QHVDKAGWDDIHHYASFMHQILRRNLNHTDGLFKNRPMGPNEAEAYLWATMRGSCSRHKCISSKHKQAGSRYRQRHALTSTRKG</sequence>
<dbReference type="EMBL" id="JPOX01000004">
    <property type="protein sequence ID" value="KFX51773.1"/>
    <property type="molecule type" value="Genomic_DNA"/>
</dbReference>
<proteinExistence type="predicted"/>
<reference key="1">
    <citation type="journal article" date="2014" name="PLoS Genet.">
        <title>Signature Gene Expression Reveals Novel Clues to the Molecular Mechanisms of Dimorphic Transition in Penicillium marneffei.</title>
        <authorList>
            <person name="Yang E."/>
            <person name="Wang G."/>
            <person name="Cai J."/>
            <person name="Woo P.C."/>
            <person name="Lau S.K."/>
            <person name="Yuen K.-Y."/>
            <person name="Chow W.-N."/>
            <person name="Lin X."/>
        </authorList>
    </citation>
    <scope>NUCLEOTIDE SEQUENCE [LARGE SCALE GENOMIC DNA]</scope>
    <source>
        <strain>PM1</strain>
    </source>
</reference>
<protein>
    <submittedName>
        <fullName evidence="2">Uncharacterized protein</fullName>
    </submittedName>
</protein>
<dbReference type="AlphaFoldDB" id="A0A093Y2Q6"/>
<reference evidence="2" key="2">
    <citation type="journal article" date="2014" name="PLoS Genet.">
        <title>Signature gene expression reveals novel clues to the molecular mechanisms of dimorphic transition in Penicillium marneffei.</title>
        <authorList>
            <person name="Yang E."/>
            <person name="Wang G."/>
            <person name="Cai J."/>
            <person name="Woo P.C."/>
            <person name="Lau S.K."/>
            <person name="Yuen K.-Y."/>
            <person name="Chow W.-N."/>
            <person name="Lin X."/>
        </authorList>
    </citation>
    <scope>NUCLEOTIDE SEQUENCE</scope>
    <source>
        <strain evidence="2">PM1</strain>
    </source>
</reference>
<dbReference type="HOGENOM" id="CLU_2533811_0_0_1"/>
<gene>
    <name evidence="2" type="ORF">GQ26_0041710</name>
</gene>
<accession>A0A093Y2Q6</accession>
<feature type="region of interest" description="Disordered" evidence="1">
    <location>
        <begin position="62"/>
        <end position="84"/>
    </location>
</feature>
<evidence type="ECO:0000256" key="1">
    <source>
        <dbReference type="SAM" id="MobiDB-lite"/>
    </source>
</evidence>
<comment type="caution">
    <text evidence="2">The sequence shown here is derived from an EMBL/GenBank/DDBJ whole genome shotgun (WGS) entry which is preliminary data.</text>
</comment>
<name>A0A093Y2Q6_TALMA</name>
<evidence type="ECO:0000313" key="2">
    <source>
        <dbReference type="EMBL" id="KFX51773.1"/>
    </source>
</evidence>
<organism evidence="2">
    <name type="scientific">Talaromyces marneffei PM1</name>
    <dbReference type="NCBI Taxonomy" id="1077442"/>
    <lineage>
        <taxon>Eukaryota</taxon>
        <taxon>Fungi</taxon>
        <taxon>Dikarya</taxon>
        <taxon>Ascomycota</taxon>
        <taxon>Pezizomycotina</taxon>
        <taxon>Eurotiomycetes</taxon>
        <taxon>Eurotiomycetidae</taxon>
        <taxon>Eurotiales</taxon>
        <taxon>Trichocomaceae</taxon>
        <taxon>Talaromyces</taxon>
        <taxon>Talaromyces sect. Talaromyces</taxon>
    </lineage>
</organism>